<name>A0A834WCL5_9FABA</name>
<evidence type="ECO:0000256" key="15">
    <source>
        <dbReference type="SAM" id="SignalP"/>
    </source>
</evidence>
<comment type="similarity">
    <text evidence="14">Belongs to the polygalacturonase-inhibiting protein family.</text>
</comment>
<accession>A0A834WCL5</accession>
<evidence type="ECO:0000256" key="14">
    <source>
        <dbReference type="ARBA" id="ARBA00038043"/>
    </source>
</evidence>
<evidence type="ECO:0000256" key="2">
    <source>
        <dbReference type="ARBA" id="ARBA00004191"/>
    </source>
</evidence>
<keyword evidence="8" id="KW-0677">Repeat</keyword>
<evidence type="ECO:0000256" key="8">
    <source>
        <dbReference type="ARBA" id="ARBA00022737"/>
    </source>
</evidence>
<keyword evidence="4" id="KW-0964">Secreted</keyword>
<evidence type="ECO:0000256" key="10">
    <source>
        <dbReference type="ARBA" id="ARBA00022989"/>
    </source>
</evidence>
<dbReference type="InterPro" id="IPR013210">
    <property type="entry name" value="LRR_N_plant-typ"/>
</dbReference>
<dbReference type="Pfam" id="PF23598">
    <property type="entry name" value="LRR_14"/>
    <property type="match status" value="1"/>
</dbReference>
<evidence type="ECO:0000259" key="16">
    <source>
        <dbReference type="Pfam" id="PF08263"/>
    </source>
</evidence>
<evidence type="ECO:0000256" key="4">
    <source>
        <dbReference type="ARBA" id="ARBA00022512"/>
    </source>
</evidence>
<keyword evidence="4" id="KW-0134">Cell wall</keyword>
<organism evidence="18 19">
    <name type="scientific">Senna tora</name>
    <dbReference type="NCBI Taxonomy" id="362788"/>
    <lineage>
        <taxon>Eukaryota</taxon>
        <taxon>Viridiplantae</taxon>
        <taxon>Streptophyta</taxon>
        <taxon>Embryophyta</taxon>
        <taxon>Tracheophyta</taxon>
        <taxon>Spermatophyta</taxon>
        <taxon>Magnoliopsida</taxon>
        <taxon>eudicotyledons</taxon>
        <taxon>Gunneridae</taxon>
        <taxon>Pentapetalae</taxon>
        <taxon>rosids</taxon>
        <taxon>fabids</taxon>
        <taxon>Fabales</taxon>
        <taxon>Fabaceae</taxon>
        <taxon>Caesalpinioideae</taxon>
        <taxon>Cassia clade</taxon>
        <taxon>Senna</taxon>
    </lineage>
</organism>
<dbReference type="PANTHER" id="PTHR48063">
    <property type="entry name" value="LRR RECEPTOR-LIKE KINASE"/>
    <property type="match status" value="1"/>
</dbReference>
<evidence type="ECO:0000313" key="19">
    <source>
        <dbReference type="Proteomes" id="UP000634136"/>
    </source>
</evidence>
<keyword evidence="7 15" id="KW-0732">Signal</keyword>
<evidence type="ECO:0000256" key="3">
    <source>
        <dbReference type="ARBA" id="ARBA00004479"/>
    </source>
</evidence>
<keyword evidence="11" id="KW-0472">Membrane</keyword>
<evidence type="ECO:0000259" key="17">
    <source>
        <dbReference type="Pfam" id="PF23598"/>
    </source>
</evidence>
<dbReference type="PROSITE" id="PS51450">
    <property type="entry name" value="LRR"/>
    <property type="match status" value="1"/>
</dbReference>
<evidence type="ECO:0000256" key="12">
    <source>
        <dbReference type="ARBA" id="ARBA00023170"/>
    </source>
</evidence>
<dbReference type="OrthoDB" id="1937783at2759"/>
<dbReference type="Proteomes" id="UP000634136">
    <property type="component" value="Unassembled WGS sequence"/>
</dbReference>
<keyword evidence="19" id="KW-1185">Reference proteome</keyword>
<feature type="signal peptide" evidence="15">
    <location>
        <begin position="1"/>
        <end position="30"/>
    </location>
</feature>
<evidence type="ECO:0000256" key="9">
    <source>
        <dbReference type="ARBA" id="ARBA00022821"/>
    </source>
</evidence>
<dbReference type="InterPro" id="IPR032675">
    <property type="entry name" value="LRR_dom_sf"/>
</dbReference>
<evidence type="ECO:0000256" key="5">
    <source>
        <dbReference type="ARBA" id="ARBA00022614"/>
    </source>
</evidence>
<dbReference type="InterPro" id="IPR055414">
    <property type="entry name" value="LRR_R13L4/SHOC2-like"/>
</dbReference>
<dbReference type="Gene3D" id="3.80.10.10">
    <property type="entry name" value="Ribonuclease Inhibitor"/>
    <property type="match status" value="2"/>
</dbReference>
<dbReference type="InterPro" id="IPR046956">
    <property type="entry name" value="RLP23-like"/>
</dbReference>
<dbReference type="GO" id="GO:0016020">
    <property type="term" value="C:membrane"/>
    <property type="evidence" value="ECO:0007669"/>
    <property type="project" value="UniProtKB-SubCell"/>
</dbReference>
<keyword evidence="10" id="KW-1133">Transmembrane helix</keyword>
<evidence type="ECO:0000256" key="7">
    <source>
        <dbReference type="ARBA" id="ARBA00022729"/>
    </source>
</evidence>
<evidence type="ECO:0000256" key="6">
    <source>
        <dbReference type="ARBA" id="ARBA00022692"/>
    </source>
</evidence>
<evidence type="ECO:0000256" key="13">
    <source>
        <dbReference type="ARBA" id="ARBA00023180"/>
    </source>
</evidence>
<keyword evidence="9" id="KW-0611">Plant defense</keyword>
<feature type="domain" description="Disease resistance R13L4/SHOC-2-like LRR" evidence="17">
    <location>
        <begin position="103"/>
        <end position="248"/>
    </location>
</feature>
<proteinExistence type="inferred from homology"/>
<dbReference type="FunFam" id="3.80.10.10:FF:000400">
    <property type="entry name" value="Nuclear pore complex protein NUP107"/>
    <property type="match status" value="1"/>
</dbReference>
<dbReference type="PANTHER" id="PTHR48063:SF98">
    <property type="entry name" value="LRR RECEPTOR-LIKE SERINE_THREONINE-PROTEIN KINASE FLS2"/>
    <property type="match status" value="1"/>
</dbReference>
<keyword evidence="5" id="KW-0433">Leucine-rich repeat</keyword>
<comment type="subcellular location">
    <subcellularLocation>
        <location evidence="1">Membrane</location>
        <topology evidence="1">Peripheral membrane protein</topology>
    </subcellularLocation>
    <subcellularLocation>
        <location evidence="3">Membrane</location>
        <topology evidence="3">Single-pass type I membrane protein</topology>
    </subcellularLocation>
    <subcellularLocation>
        <location evidence="2">Secreted</location>
        <location evidence="2">Cell wall</location>
    </subcellularLocation>
</comment>
<evidence type="ECO:0000313" key="18">
    <source>
        <dbReference type="EMBL" id="KAF7812254.1"/>
    </source>
</evidence>
<keyword evidence="6" id="KW-0812">Transmembrane</keyword>
<dbReference type="AlphaFoldDB" id="A0A834WCL5"/>
<feature type="chain" id="PRO_5032669319" evidence="15">
    <location>
        <begin position="31"/>
        <end position="271"/>
    </location>
</feature>
<dbReference type="Pfam" id="PF08263">
    <property type="entry name" value="LRRNT_2"/>
    <property type="match status" value="1"/>
</dbReference>
<protein>
    <submittedName>
        <fullName evidence="18">Receptor-like protein EIX2</fullName>
    </submittedName>
</protein>
<evidence type="ECO:0000256" key="11">
    <source>
        <dbReference type="ARBA" id="ARBA00023136"/>
    </source>
</evidence>
<comment type="caution">
    <text evidence="18">The sequence shown here is derived from an EMBL/GenBank/DDBJ whole genome shotgun (WGS) entry which is preliminary data.</text>
</comment>
<dbReference type="SUPFAM" id="SSF52058">
    <property type="entry name" value="L domain-like"/>
    <property type="match status" value="1"/>
</dbReference>
<dbReference type="GO" id="GO:0006952">
    <property type="term" value="P:defense response"/>
    <property type="evidence" value="ECO:0007669"/>
    <property type="project" value="UniProtKB-KW"/>
</dbReference>
<keyword evidence="12 18" id="KW-0675">Receptor</keyword>
<dbReference type="InterPro" id="IPR001611">
    <property type="entry name" value="Leu-rich_rpt"/>
</dbReference>
<gene>
    <name evidence="18" type="ORF">G2W53_033230</name>
</gene>
<feature type="domain" description="Leucine-rich repeat-containing N-terminal plant-type" evidence="16">
    <location>
        <begin position="40"/>
        <end position="83"/>
    </location>
</feature>
<reference evidence="18" key="1">
    <citation type="submission" date="2020-09" db="EMBL/GenBank/DDBJ databases">
        <title>Genome-Enabled Discovery of Anthraquinone Biosynthesis in Senna tora.</title>
        <authorList>
            <person name="Kang S.-H."/>
            <person name="Pandey R.P."/>
            <person name="Lee C.-M."/>
            <person name="Sim J.-S."/>
            <person name="Jeong J.-T."/>
            <person name="Choi B.-S."/>
            <person name="Jung M."/>
            <person name="Ginzburg D."/>
            <person name="Zhao K."/>
            <person name="Won S.Y."/>
            <person name="Oh T.-J."/>
            <person name="Yu Y."/>
            <person name="Kim N.-H."/>
            <person name="Lee O.R."/>
            <person name="Lee T.-H."/>
            <person name="Bashyal P."/>
            <person name="Kim T.-S."/>
            <person name="Lee W.-H."/>
            <person name="Kawkins C."/>
            <person name="Kim C.-K."/>
            <person name="Kim J.S."/>
            <person name="Ahn B.O."/>
            <person name="Rhee S.Y."/>
            <person name="Sohng J.K."/>
        </authorList>
    </citation>
    <scope>NUCLEOTIDE SEQUENCE</scope>
    <source>
        <tissue evidence="18">Leaf</tissue>
    </source>
</reference>
<dbReference type="EMBL" id="JAAIUW010000010">
    <property type="protein sequence ID" value="KAF7812254.1"/>
    <property type="molecule type" value="Genomic_DNA"/>
</dbReference>
<sequence>MKMMSLSFLKFFHLAIIVHQLGLLAPTSWGATSAEVRCIESERQALLQFKAGLVDDTFDVLSSWGSDEENKRDCCEWKGLSCSNQTGHVQQLDLYGLQLQGNISSSLMELHDLMSLNLSYNSFKDSQILEFIGSLTNLRYPSLFDCGFKGNIPSQLGSLSQLRYLDLAFDSLEGSIPYQLGNLSNLQLLDLRWKNYFVGAIPHQLGNLSKLQELYLADIDSLKTSQEKGVGGKLRSLQELDLSSNHLSDHYILSLTALEFNSSNSLLVFWE</sequence>
<keyword evidence="13" id="KW-0325">Glycoprotein</keyword>
<evidence type="ECO:0000256" key="1">
    <source>
        <dbReference type="ARBA" id="ARBA00004170"/>
    </source>
</evidence>